<dbReference type="InterPro" id="IPR002104">
    <property type="entry name" value="Integrase_catalytic"/>
</dbReference>
<sequence length="600" mass="70041">MINISNQERNAAPEIKNKQISKHSKYSDNKWDFSYENPKLKKCDVTFNFEKLVFNDGTNVCSQHNEQYLAVAKDFIEQLIFNPLPSNPKTSTLTKLLTHGLKRILSYMYDNKILKLSDITEFDASCIQSEILNETHKNGLEITNRTLLSRVRGFGHLQKQSHKMRDGLTVHLLEGMSESEWARINANKVIGRQERTTSEMPDSVAKKLYHAAIRDIETYKILHEVNLAREKFISIRKYKKKYRDDGTAYYEPIVKKTFPYSDFGFTNHHEINSFQNRLMSAGYILIALFTGMRIHEILRIRNEHNFKSETLNHNGYEQVISFVISQTTKLEAEPTKYKWQTLPFIKQIMDKLKLGLSNRYTSNKDYLFVQKANRSPYQVSNMSMNTMLRQYLNHNNITYNNEVWYIASHQFRKKFARIMTRQGLGIKAIQDQLKHYDPEMTKIYGDPNIYIELQQEKFILSEELYAELYSNQIPIIGGGADEVKQLRKEFKGMTKAEREIFLQSLPNKALIEQTDDGLCMYRPQKALCGGDKTACRPADCNNSVISADGMRRTLLWRKRENERLLTFFKSSLPKTSYLNSRNIEINKLIEQLDKAEVINV</sequence>
<dbReference type="Gene3D" id="1.10.443.10">
    <property type="entry name" value="Intergrase catalytic core"/>
    <property type="match status" value="1"/>
</dbReference>
<organism evidence="4 5">
    <name type="scientific">Shewanella saliphila</name>
    <dbReference type="NCBI Taxonomy" id="2282698"/>
    <lineage>
        <taxon>Bacteria</taxon>
        <taxon>Pseudomonadati</taxon>
        <taxon>Pseudomonadota</taxon>
        <taxon>Gammaproteobacteria</taxon>
        <taxon>Alteromonadales</taxon>
        <taxon>Shewanellaceae</taxon>
        <taxon>Shewanella</taxon>
    </lineage>
</organism>
<evidence type="ECO:0000313" key="5">
    <source>
        <dbReference type="Proteomes" id="UP000654367"/>
    </source>
</evidence>
<protein>
    <submittedName>
        <fullName evidence="4">Integrase</fullName>
    </submittedName>
</protein>
<reference evidence="5" key="1">
    <citation type="journal article" date="2019" name="Int. J. Syst. Evol. Microbiol.">
        <title>The Global Catalogue of Microorganisms (GCM) 10K type strain sequencing project: providing services to taxonomists for standard genome sequencing and annotation.</title>
        <authorList>
            <consortium name="The Broad Institute Genomics Platform"/>
            <consortium name="The Broad Institute Genome Sequencing Center for Infectious Disease"/>
            <person name="Wu L."/>
            <person name="Ma J."/>
        </authorList>
    </citation>
    <scope>NUCLEOTIDE SEQUENCE [LARGE SCALE GENOMIC DNA]</scope>
    <source>
        <strain evidence="5">JCM 32304</strain>
    </source>
</reference>
<comment type="caution">
    <text evidence="4">The sequence shown here is derived from an EMBL/GenBank/DDBJ whole genome shotgun (WGS) entry which is preliminary data.</text>
</comment>
<evidence type="ECO:0000256" key="1">
    <source>
        <dbReference type="ARBA" id="ARBA00023172"/>
    </source>
</evidence>
<keyword evidence="5" id="KW-1185">Reference proteome</keyword>
<dbReference type="SUPFAM" id="SSF56349">
    <property type="entry name" value="DNA breaking-rejoining enzymes"/>
    <property type="match status" value="1"/>
</dbReference>
<keyword evidence="1" id="KW-0233">DNA recombination</keyword>
<dbReference type="Pfam" id="PF00589">
    <property type="entry name" value="Phage_integrase"/>
    <property type="match status" value="1"/>
</dbReference>
<evidence type="ECO:0000256" key="2">
    <source>
        <dbReference type="SAM" id="MobiDB-lite"/>
    </source>
</evidence>
<accession>A0ABQ2Q7A8</accession>
<feature type="region of interest" description="Disordered" evidence="2">
    <location>
        <begin position="1"/>
        <end position="21"/>
    </location>
</feature>
<name>A0ABQ2Q7A8_9GAMM</name>
<dbReference type="InterPro" id="IPR013762">
    <property type="entry name" value="Integrase-like_cat_sf"/>
</dbReference>
<evidence type="ECO:0000259" key="3">
    <source>
        <dbReference type="PROSITE" id="PS51898"/>
    </source>
</evidence>
<dbReference type="PROSITE" id="PS51898">
    <property type="entry name" value="TYR_RECOMBINASE"/>
    <property type="match status" value="1"/>
</dbReference>
<dbReference type="RefSeq" id="WP_160054394.1">
    <property type="nucleotide sequence ID" value="NZ_BMQV01000015.1"/>
</dbReference>
<dbReference type="InterPro" id="IPR011010">
    <property type="entry name" value="DNA_brk_join_enz"/>
</dbReference>
<evidence type="ECO:0000313" key="4">
    <source>
        <dbReference type="EMBL" id="GGP52362.1"/>
    </source>
</evidence>
<dbReference type="Proteomes" id="UP000654367">
    <property type="component" value="Unassembled WGS sequence"/>
</dbReference>
<proteinExistence type="predicted"/>
<dbReference type="CDD" id="cd00397">
    <property type="entry name" value="DNA_BRE_C"/>
    <property type="match status" value="1"/>
</dbReference>
<dbReference type="EMBL" id="BMQV01000015">
    <property type="protein sequence ID" value="GGP52362.1"/>
    <property type="molecule type" value="Genomic_DNA"/>
</dbReference>
<gene>
    <name evidence="4" type="ORF">GCM10009409_18460</name>
</gene>
<feature type="domain" description="Tyr recombinase" evidence="3">
    <location>
        <begin position="253"/>
        <end position="458"/>
    </location>
</feature>